<dbReference type="PANTHER" id="PTHR13847:SF201">
    <property type="entry name" value="PUTATIBE OXIDOREDUCTASE"/>
    <property type="match status" value="1"/>
</dbReference>
<dbReference type="InterPro" id="IPR036188">
    <property type="entry name" value="FAD/NAD-bd_sf"/>
</dbReference>
<sequence>MSQPAMDLKSGYPFWALKNGLLASFPPLQQDQNCDIAIVGAGITGALIAQEFTTHGYAVVVLDERDVAWGSTAASTALLQYEIDTHLVDLAKRYGEADAVLAYRACADVIEPLLAQARRLGRVDAERLQSLYYASRRSHAPVLAQEFALRLKHGFAVEWLDRHALKREFGVDASAGILNRPAGGIDPYQMAYRLLQQAQRGGARIYDRSRVSAIEPRSRDVLLRLQSGAQVRARQVVLAAGYSTQQWLQQRYARNRSSYAFVTEPIDAAQLGPLRNTMLWESARPYLYLRPSADARLVVGGEDDFIDIPARRDRRVESKARKLLQKTQALFPELPLQASFSWAGTFAETSDGLPYFGAHPQYGKRVLFAMAYGGNGITYSAIGAGLLRALVERRAHPLHTLFSFQRSSR</sequence>
<name>A0A4R6YT41_9GAMM</name>
<evidence type="ECO:0000259" key="2">
    <source>
        <dbReference type="Pfam" id="PF01266"/>
    </source>
</evidence>
<dbReference type="SUPFAM" id="SSF51905">
    <property type="entry name" value="FAD/NAD(P)-binding domain"/>
    <property type="match status" value="1"/>
</dbReference>
<comment type="caution">
    <text evidence="3">The sequence shown here is derived from an EMBL/GenBank/DDBJ whole genome shotgun (WGS) entry which is preliminary data.</text>
</comment>
<evidence type="ECO:0000256" key="1">
    <source>
        <dbReference type="ARBA" id="ARBA00023002"/>
    </source>
</evidence>
<accession>A0A4R6YT41</accession>
<keyword evidence="4" id="KW-1185">Reference proteome</keyword>
<feature type="domain" description="FAD dependent oxidoreductase" evidence="2">
    <location>
        <begin position="35"/>
        <end position="387"/>
    </location>
</feature>
<dbReference type="EMBL" id="SNZH01000010">
    <property type="protein sequence ID" value="TDR41549.1"/>
    <property type="molecule type" value="Genomic_DNA"/>
</dbReference>
<dbReference type="AlphaFoldDB" id="A0A4R6YT41"/>
<organism evidence="3 4">
    <name type="scientific">Tahibacter aquaticus</name>
    <dbReference type="NCBI Taxonomy" id="520092"/>
    <lineage>
        <taxon>Bacteria</taxon>
        <taxon>Pseudomonadati</taxon>
        <taxon>Pseudomonadota</taxon>
        <taxon>Gammaproteobacteria</taxon>
        <taxon>Lysobacterales</taxon>
        <taxon>Rhodanobacteraceae</taxon>
        <taxon>Tahibacter</taxon>
    </lineage>
</organism>
<dbReference type="InterPro" id="IPR006076">
    <property type="entry name" value="FAD-dep_OxRdtase"/>
</dbReference>
<protein>
    <submittedName>
        <fullName evidence="3">Glycine/D-amino acid oxidase-like deaminating enzyme</fullName>
    </submittedName>
</protein>
<dbReference type="Pfam" id="PF01266">
    <property type="entry name" value="DAO"/>
    <property type="match status" value="1"/>
</dbReference>
<dbReference type="Proteomes" id="UP000295293">
    <property type="component" value="Unassembled WGS sequence"/>
</dbReference>
<reference evidence="3 4" key="1">
    <citation type="submission" date="2019-03" db="EMBL/GenBank/DDBJ databases">
        <title>Genomic Encyclopedia of Type Strains, Phase IV (KMG-IV): sequencing the most valuable type-strain genomes for metagenomic binning, comparative biology and taxonomic classification.</title>
        <authorList>
            <person name="Goeker M."/>
        </authorList>
    </citation>
    <scope>NUCLEOTIDE SEQUENCE [LARGE SCALE GENOMIC DNA]</scope>
    <source>
        <strain evidence="3 4">DSM 21667</strain>
    </source>
</reference>
<dbReference type="Gene3D" id="3.50.50.60">
    <property type="entry name" value="FAD/NAD(P)-binding domain"/>
    <property type="match status" value="1"/>
</dbReference>
<dbReference type="GO" id="GO:0005737">
    <property type="term" value="C:cytoplasm"/>
    <property type="evidence" value="ECO:0007669"/>
    <property type="project" value="TreeGrafter"/>
</dbReference>
<keyword evidence="1" id="KW-0560">Oxidoreductase</keyword>
<dbReference type="GO" id="GO:0016491">
    <property type="term" value="F:oxidoreductase activity"/>
    <property type="evidence" value="ECO:0007669"/>
    <property type="project" value="UniProtKB-KW"/>
</dbReference>
<evidence type="ECO:0000313" key="4">
    <source>
        <dbReference type="Proteomes" id="UP000295293"/>
    </source>
</evidence>
<dbReference type="PANTHER" id="PTHR13847">
    <property type="entry name" value="SARCOSINE DEHYDROGENASE-RELATED"/>
    <property type="match status" value="1"/>
</dbReference>
<gene>
    <name evidence="3" type="ORF">DFR29_11031</name>
</gene>
<dbReference type="Gene3D" id="3.30.9.10">
    <property type="entry name" value="D-Amino Acid Oxidase, subunit A, domain 2"/>
    <property type="match status" value="1"/>
</dbReference>
<proteinExistence type="predicted"/>
<evidence type="ECO:0000313" key="3">
    <source>
        <dbReference type="EMBL" id="TDR41549.1"/>
    </source>
</evidence>